<dbReference type="PANTHER" id="PTHR43283">
    <property type="entry name" value="BETA-LACTAMASE-RELATED"/>
    <property type="match status" value="1"/>
</dbReference>
<dbReference type="AlphaFoldDB" id="A0A2T3A899"/>
<dbReference type="OrthoDB" id="428260at2759"/>
<evidence type="ECO:0000256" key="2">
    <source>
        <dbReference type="ARBA" id="ARBA00022801"/>
    </source>
</evidence>
<protein>
    <submittedName>
        <fullName evidence="5">Beta-lactamase/transpeptidase-like protein</fullName>
    </submittedName>
</protein>
<feature type="region of interest" description="Disordered" evidence="3">
    <location>
        <begin position="106"/>
        <end position="125"/>
    </location>
</feature>
<dbReference type="SUPFAM" id="SSF56601">
    <property type="entry name" value="beta-lactamase/transpeptidase-like"/>
    <property type="match status" value="1"/>
</dbReference>
<dbReference type="InParanoid" id="A0A2T3A899"/>
<sequence>MASSFEQLLVERTKKNDPAVHGVLIKCVGRNGEILYAKTAGYKSLADDAAPLTPDATLKMGSATKLITSIALLQCVDDGLLTLDEPISRILPELANNEIIIAEEQQHQPQKQHIEAPPNKGFATKQSTKPITARHLLTHTSGLAYWFLHPLLIKWKQSGAAGPNGTSQRIVERFKIPLLFEPGEGCFYGPNLDWAGIVVSRLHSGVSLEEYMIERIWKAVDRTAPFPTFHVSRHHEYEARLMQSADRAADTGNLTHSPGNAFCVGLEEDDEGGAGLTVTMDDYVAVLQDLICNDNNATATRSKLFRNKPRESLSLLFGPQFRHGSYAAKGLVQQRSAWDMVAGPVVTEDEDINHTLGGLLITGEVPEIGQPAETLCWGGSPNIVWFANRERGVAGFFATQMSPFGNPAVKELVNAWKKDFWGQYDGAGGRVGA</sequence>
<accession>A0A2T3A899</accession>
<keyword evidence="6" id="KW-1185">Reference proteome</keyword>
<dbReference type="Gene3D" id="3.40.710.10">
    <property type="entry name" value="DD-peptidase/beta-lactamase superfamily"/>
    <property type="match status" value="1"/>
</dbReference>
<evidence type="ECO:0000256" key="3">
    <source>
        <dbReference type="SAM" id="MobiDB-lite"/>
    </source>
</evidence>
<dbReference type="Proteomes" id="UP000241462">
    <property type="component" value="Unassembled WGS sequence"/>
</dbReference>
<dbReference type="InterPro" id="IPR050789">
    <property type="entry name" value="Diverse_Enzym_Activities"/>
</dbReference>
<organism evidence="5 6">
    <name type="scientific">Coniella lustricola</name>
    <dbReference type="NCBI Taxonomy" id="2025994"/>
    <lineage>
        <taxon>Eukaryota</taxon>
        <taxon>Fungi</taxon>
        <taxon>Dikarya</taxon>
        <taxon>Ascomycota</taxon>
        <taxon>Pezizomycotina</taxon>
        <taxon>Sordariomycetes</taxon>
        <taxon>Sordariomycetidae</taxon>
        <taxon>Diaporthales</taxon>
        <taxon>Schizoparmaceae</taxon>
        <taxon>Coniella</taxon>
    </lineage>
</organism>
<feature type="domain" description="Beta-lactamase-related" evidence="4">
    <location>
        <begin position="27"/>
        <end position="402"/>
    </location>
</feature>
<dbReference type="InterPro" id="IPR001466">
    <property type="entry name" value="Beta-lactam-related"/>
</dbReference>
<evidence type="ECO:0000313" key="6">
    <source>
        <dbReference type="Proteomes" id="UP000241462"/>
    </source>
</evidence>
<name>A0A2T3A899_9PEZI</name>
<gene>
    <name evidence="5" type="ORF">BD289DRAFT_433810</name>
</gene>
<evidence type="ECO:0000256" key="1">
    <source>
        <dbReference type="ARBA" id="ARBA00009009"/>
    </source>
</evidence>
<proteinExistence type="inferred from homology"/>
<dbReference type="Pfam" id="PF00144">
    <property type="entry name" value="Beta-lactamase"/>
    <property type="match status" value="1"/>
</dbReference>
<comment type="similarity">
    <text evidence="1">Belongs to the class-A beta-lactamase family.</text>
</comment>
<evidence type="ECO:0000313" key="5">
    <source>
        <dbReference type="EMBL" id="PSR85607.1"/>
    </source>
</evidence>
<reference evidence="5 6" key="1">
    <citation type="journal article" date="2018" name="Mycol. Prog.">
        <title>Coniella lustricola, a new species from submerged detritus.</title>
        <authorList>
            <person name="Raudabaugh D.B."/>
            <person name="Iturriaga T."/>
            <person name="Carver A."/>
            <person name="Mondo S."/>
            <person name="Pangilinan J."/>
            <person name="Lipzen A."/>
            <person name="He G."/>
            <person name="Amirebrahimi M."/>
            <person name="Grigoriev I.V."/>
            <person name="Miller A.N."/>
        </authorList>
    </citation>
    <scope>NUCLEOTIDE SEQUENCE [LARGE SCALE GENOMIC DNA]</scope>
    <source>
        <strain evidence="5 6">B22-T-1</strain>
    </source>
</reference>
<dbReference type="GO" id="GO:0016787">
    <property type="term" value="F:hydrolase activity"/>
    <property type="evidence" value="ECO:0007669"/>
    <property type="project" value="UniProtKB-KW"/>
</dbReference>
<dbReference type="InterPro" id="IPR012338">
    <property type="entry name" value="Beta-lactam/transpept-like"/>
</dbReference>
<dbReference type="PANTHER" id="PTHR43283:SF17">
    <property type="entry name" value="(LOVD), PUTATIVE (AFU_ORTHOLOGUE AFUA_5G00920)-RELATED"/>
    <property type="match status" value="1"/>
</dbReference>
<dbReference type="EMBL" id="KZ678440">
    <property type="protein sequence ID" value="PSR85607.1"/>
    <property type="molecule type" value="Genomic_DNA"/>
</dbReference>
<evidence type="ECO:0000259" key="4">
    <source>
        <dbReference type="Pfam" id="PF00144"/>
    </source>
</evidence>
<keyword evidence="2" id="KW-0378">Hydrolase</keyword>
<dbReference type="STRING" id="2025994.A0A2T3A899"/>